<dbReference type="FunFam" id="3.40.50.720:FF:000084">
    <property type="entry name" value="Short-chain dehydrogenase reductase"/>
    <property type="match status" value="1"/>
</dbReference>
<comment type="caution">
    <text evidence="4">The sequence shown here is derived from an EMBL/GenBank/DDBJ whole genome shotgun (WGS) entry which is preliminary data.</text>
</comment>
<dbReference type="Gene3D" id="3.40.50.720">
    <property type="entry name" value="NAD(P)-binding Rossmann-like Domain"/>
    <property type="match status" value="1"/>
</dbReference>
<dbReference type="EMBL" id="BLRZ01000029">
    <property type="protein sequence ID" value="GFP29893.1"/>
    <property type="molecule type" value="Genomic_DNA"/>
</dbReference>
<dbReference type="SMART" id="SM00822">
    <property type="entry name" value="PKS_KR"/>
    <property type="match status" value="1"/>
</dbReference>
<evidence type="ECO:0000313" key="5">
    <source>
        <dbReference type="EMBL" id="GFP29893.1"/>
    </source>
</evidence>
<evidence type="ECO:0000259" key="3">
    <source>
        <dbReference type="SMART" id="SM00822"/>
    </source>
</evidence>
<dbReference type="Proteomes" id="UP000588083">
    <property type="component" value="Unassembled WGS sequence"/>
</dbReference>
<dbReference type="PRINTS" id="PR00081">
    <property type="entry name" value="GDHRDH"/>
</dbReference>
<dbReference type="EMBL" id="BLRU01000005">
    <property type="protein sequence ID" value="GFP18627.1"/>
    <property type="molecule type" value="Genomic_DNA"/>
</dbReference>
<dbReference type="PANTHER" id="PTHR42760:SF105">
    <property type="entry name" value="SORBITOL-6-PHOSPHATE 2-DEHYDROGENASE"/>
    <property type="match status" value="1"/>
</dbReference>
<evidence type="ECO:0000256" key="1">
    <source>
        <dbReference type="ARBA" id="ARBA00006484"/>
    </source>
</evidence>
<evidence type="ECO:0000313" key="4">
    <source>
        <dbReference type="EMBL" id="GFP18627.1"/>
    </source>
</evidence>
<dbReference type="NCBIfam" id="NF005559">
    <property type="entry name" value="PRK07231.1"/>
    <property type="match status" value="1"/>
</dbReference>
<comment type="similarity">
    <text evidence="1">Belongs to the short-chain dehydrogenases/reductases (SDR) family.</text>
</comment>
<gene>
    <name evidence="4" type="ORF">HKBW3S03_00132</name>
    <name evidence="5" type="ORF">HKBW3S34_00813</name>
</gene>
<dbReference type="Pfam" id="PF13561">
    <property type="entry name" value="adh_short_C2"/>
    <property type="match status" value="1"/>
</dbReference>
<dbReference type="Proteomes" id="UP000574717">
    <property type="component" value="Unassembled WGS sequence"/>
</dbReference>
<dbReference type="SUPFAM" id="SSF51735">
    <property type="entry name" value="NAD(P)-binding Rossmann-fold domains"/>
    <property type="match status" value="1"/>
</dbReference>
<proteinExistence type="inferred from homology"/>
<dbReference type="InterPro" id="IPR036291">
    <property type="entry name" value="NAD(P)-bd_dom_sf"/>
</dbReference>
<accession>A0A6V8NEY6</accession>
<protein>
    <submittedName>
        <fullName evidence="4">3-oxoacyl-[acyl-carrier protein] reductase</fullName>
    </submittedName>
</protein>
<feature type="domain" description="Ketoreductase" evidence="3">
    <location>
        <begin position="30"/>
        <end position="209"/>
    </location>
</feature>
<dbReference type="GO" id="GO:0016616">
    <property type="term" value="F:oxidoreductase activity, acting on the CH-OH group of donors, NAD or NADP as acceptor"/>
    <property type="evidence" value="ECO:0007669"/>
    <property type="project" value="UniProtKB-ARBA"/>
</dbReference>
<dbReference type="RefSeq" id="WP_258188915.1">
    <property type="nucleotide sequence ID" value="NZ_BLRU01000005.1"/>
</dbReference>
<evidence type="ECO:0000256" key="2">
    <source>
        <dbReference type="ARBA" id="ARBA00023002"/>
    </source>
</evidence>
<reference evidence="6 7" key="1">
    <citation type="journal article" date="2020" name="Front. Microbiol.">
        <title>Single-cell genomics of novel Actinobacteria with the Wood-Ljungdahl pathway discovered in a serpentinizing system.</title>
        <authorList>
            <person name="Merino N."/>
            <person name="Kawai M."/>
            <person name="Boyd E.S."/>
            <person name="Colman D.R."/>
            <person name="McGlynn S.E."/>
            <person name="Nealson K.H."/>
            <person name="Kurokawa K."/>
            <person name="Hongoh Y."/>
        </authorList>
    </citation>
    <scope>NUCLEOTIDE SEQUENCE [LARGE SCALE GENOMIC DNA]</scope>
    <source>
        <strain evidence="4 6">S03</strain>
        <strain evidence="5 7">S34</strain>
    </source>
</reference>
<keyword evidence="7" id="KW-1185">Reference proteome</keyword>
<name>A0A6V8NEY6_9ACTN</name>
<organism evidence="4 6">
    <name type="scientific">Candidatus Hakubella thermalkaliphila</name>
    <dbReference type="NCBI Taxonomy" id="2754717"/>
    <lineage>
        <taxon>Bacteria</taxon>
        <taxon>Bacillati</taxon>
        <taxon>Actinomycetota</taxon>
        <taxon>Actinomycetota incertae sedis</taxon>
        <taxon>Candidatus Hakubellales</taxon>
        <taxon>Candidatus Hakubellaceae</taxon>
        <taxon>Candidatus Hakubella</taxon>
    </lineage>
</organism>
<dbReference type="PROSITE" id="PS00061">
    <property type="entry name" value="ADH_SHORT"/>
    <property type="match status" value="1"/>
</dbReference>
<sequence>MPRGGLCDGHRIRELSTEVSSIMSTRLKNKVALVTGGASGIGEAICLRFAEEGAHVAVADLNPDAADRVVKKILEQEGEALGIKVNVCHQQEVQQMVKKALERLGRIDILVNSAGVSRILPFLETTEEIWDETLAVNLKGTFLCCQAVIPHLLKQGKGKIINLSSQSGKRGTSWYAAYCASKAGVIGLTQSLAMEFAPHRINFNAICPGIVFTSMWDKQLAQYGRKRGLTPEQAREYLISRIPLGRPAQPEEVANLALFLASDESDYMTGQALNLTGGQEMH</sequence>
<dbReference type="NCBIfam" id="NF009466">
    <property type="entry name" value="PRK12826.1-2"/>
    <property type="match status" value="1"/>
</dbReference>
<evidence type="ECO:0000313" key="6">
    <source>
        <dbReference type="Proteomes" id="UP000574717"/>
    </source>
</evidence>
<dbReference type="InterPro" id="IPR002347">
    <property type="entry name" value="SDR_fam"/>
</dbReference>
<dbReference type="InterPro" id="IPR057326">
    <property type="entry name" value="KR_dom"/>
</dbReference>
<keyword evidence="2" id="KW-0560">Oxidoreductase</keyword>
<dbReference type="InterPro" id="IPR020904">
    <property type="entry name" value="Sc_DH/Rdtase_CS"/>
</dbReference>
<dbReference type="PRINTS" id="PR00080">
    <property type="entry name" value="SDRFAMILY"/>
</dbReference>
<evidence type="ECO:0000313" key="7">
    <source>
        <dbReference type="Proteomes" id="UP000588083"/>
    </source>
</evidence>
<dbReference type="AlphaFoldDB" id="A0A6V8NEY6"/>
<dbReference type="PANTHER" id="PTHR42760">
    <property type="entry name" value="SHORT-CHAIN DEHYDROGENASES/REDUCTASES FAMILY MEMBER"/>
    <property type="match status" value="1"/>
</dbReference>